<dbReference type="Pfam" id="PF01636">
    <property type="entry name" value="APH"/>
    <property type="match status" value="1"/>
</dbReference>
<evidence type="ECO:0000313" key="4">
    <source>
        <dbReference type="Proteomes" id="UP001555826"/>
    </source>
</evidence>
<dbReference type="InterPro" id="IPR002575">
    <property type="entry name" value="Aminoglycoside_PTrfase"/>
</dbReference>
<evidence type="ECO:0000259" key="2">
    <source>
        <dbReference type="Pfam" id="PF01636"/>
    </source>
</evidence>
<dbReference type="Gene3D" id="3.90.1200.10">
    <property type="match status" value="1"/>
</dbReference>
<dbReference type="InterPro" id="IPR011009">
    <property type="entry name" value="Kinase-like_dom_sf"/>
</dbReference>
<gene>
    <name evidence="3" type="ORF">AB1207_17810</name>
</gene>
<dbReference type="Proteomes" id="UP001555826">
    <property type="component" value="Unassembled WGS sequence"/>
</dbReference>
<feature type="region of interest" description="Disordered" evidence="1">
    <location>
        <begin position="1"/>
        <end position="21"/>
    </location>
</feature>
<dbReference type="EMBL" id="JBFNQN010000012">
    <property type="protein sequence ID" value="MEW9266609.1"/>
    <property type="molecule type" value="Genomic_DNA"/>
</dbReference>
<feature type="region of interest" description="Disordered" evidence="1">
    <location>
        <begin position="258"/>
        <end position="282"/>
    </location>
</feature>
<evidence type="ECO:0000313" key="3">
    <source>
        <dbReference type="EMBL" id="MEW9266609.1"/>
    </source>
</evidence>
<protein>
    <submittedName>
        <fullName evidence="3">Aminoglycoside phosphotransferase family protein</fullName>
        <ecNumber evidence="3">2.7.1.-</ecNumber>
    </submittedName>
</protein>
<dbReference type="EC" id="2.7.1.-" evidence="3"/>
<dbReference type="GO" id="GO:0016740">
    <property type="term" value="F:transferase activity"/>
    <property type="evidence" value="ECO:0007669"/>
    <property type="project" value="UniProtKB-KW"/>
</dbReference>
<reference evidence="3 4" key="1">
    <citation type="submission" date="2024-07" db="EMBL/GenBank/DDBJ databases">
        <authorList>
            <person name="Thanompreechachai J."/>
            <person name="Duangmal K."/>
        </authorList>
    </citation>
    <scope>NUCLEOTIDE SEQUENCE [LARGE SCALE GENOMIC DNA]</scope>
    <source>
        <strain evidence="3 4">KCTC 19886</strain>
    </source>
</reference>
<organism evidence="3 4">
    <name type="scientific">Kineococcus endophyticus</name>
    <dbReference type="NCBI Taxonomy" id="1181883"/>
    <lineage>
        <taxon>Bacteria</taxon>
        <taxon>Bacillati</taxon>
        <taxon>Actinomycetota</taxon>
        <taxon>Actinomycetes</taxon>
        <taxon>Kineosporiales</taxon>
        <taxon>Kineosporiaceae</taxon>
        <taxon>Kineococcus</taxon>
    </lineage>
</organism>
<name>A0ABV3PAC5_9ACTN</name>
<accession>A0ABV3PAC5</accession>
<dbReference type="RefSeq" id="WP_367639744.1">
    <property type="nucleotide sequence ID" value="NZ_JBFNQN010000012.1"/>
</dbReference>
<proteinExistence type="predicted"/>
<feature type="domain" description="Aminoglycoside phosphotransferase" evidence="2">
    <location>
        <begin position="104"/>
        <end position="188"/>
    </location>
</feature>
<sequence>MAGGRNDGAVRAGNTVRRATGSHTPAVHALLRHLRAVGFTRVPEVLGIDEQGREVLTHLDGETIGDRRPWPAWAHSDAALTATGRWLRAFHDASRSFVPPPDARWFGDHDELRPGEVVGHHDAAPYNAVWRPAPSPDDSEAGELVGFIDWDLAGPALPLRDLAFVALSWVPLTARDTALGDGFAPDTDRPRRLCLLLDAYGWEGSTADVLDAVRERALQHAAGLRTAAADGYGPAVALVAEGVADDFERAVAELDEQTAELLQDESEPDDSDQTGPGGSGGA</sequence>
<keyword evidence="3" id="KW-0808">Transferase</keyword>
<comment type="caution">
    <text evidence="3">The sequence shown here is derived from an EMBL/GenBank/DDBJ whole genome shotgun (WGS) entry which is preliminary data.</text>
</comment>
<keyword evidence="4" id="KW-1185">Reference proteome</keyword>
<feature type="compositionally biased region" description="Acidic residues" evidence="1">
    <location>
        <begin position="258"/>
        <end position="272"/>
    </location>
</feature>
<dbReference type="SUPFAM" id="SSF56112">
    <property type="entry name" value="Protein kinase-like (PK-like)"/>
    <property type="match status" value="1"/>
</dbReference>
<evidence type="ECO:0000256" key="1">
    <source>
        <dbReference type="SAM" id="MobiDB-lite"/>
    </source>
</evidence>